<dbReference type="EMBL" id="CDMC01000008">
    <property type="protein sequence ID" value="CEL06558.1"/>
    <property type="molecule type" value="Genomic_DNA"/>
</dbReference>
<accession>A0A0U5G7L4</accession>
<keyword evidence="16" id="KW-1185">Reference proteome</keyword>
<evidence type="ECO:0000256" key="5">
    <source>
        <dbReference type="ARBA" id="ARBA00022741"/>
    </source>
</evidence>
<dbReference type="AlphaFoldDB" id="A0A0U5G7L4"/>
<dbReference type="GO" id="GO:0005829">
    <property type="term" value="C:cytosol"/>
    <property type="evidence" value="ECO:0007669"/>
    <property type="project" value="TreeGrafter"/>
</dbReference>
<dbReference type="EC" id="2.7.1.-" evidence="12"/>
<dbReference type="InterPro" id="IPR043129">
    <property type="entry name" value="ATPase_NBD"/>
</dbReference>
<evidence type="ECO:0000259" key="14">
    <source>
        <dbReference type="Pfam" id="PF03727"/>
    </source>
</evidence>
<evidence type="ECO:0000256" key="9">
    <source>
        <dbReference type="ARBA" id="ARBA00044613"/>
    </source>
</evidence>
<dbReference type="SUPFAM" id="SSF53067">
    <property type="entry name" value="Actin-like ATPase domain"/>
    <property type="match status" value="2"/>
</dbReference>
<comment type="catalytic activity">
    <reaction evidence="10">
        <text>D-fructose + ATP = D-fructose 6-phosphate + ADP + H(+)</text>
        <dbReference type="Rhea" id="RHEA:16125"/>
        <dbReference type="ChEBI" id="CHEBI:15378"/>
        <dbReference type="ChEBI" id="CHEBI:30616"/>
        <dbReference type="ChEBI" id="CHEBI:37721"/>
        <dbReference type="ChEBI" id="CHEBI:61527"/>
        <dbReference type="ChEBI" id="CHEBI:456216"/>
        <dbReference type="EC" id="2.7.1.1"/>
    </reaction>
    <physiologicalReaction direction="left-to-right" evidence="10">
        <dbReference type="Rhea" id="RHEA:16126"/>
    </physiologicalReaction>
</comment>
<keyword evidence="4 12" id="KW-0808">Transferase</keyword>
<comment type="catalytic activity">
    <reaction evidence="9">
        <text>a D-hexose + ATP = a D-hexose 6-phosphate + ADP + H(+)</text>
        <dbReference type="Rhea" id="RHEA:22740"/>
        <dbReference type="ChEBI" id="CHEBI:4194"/>
        <dbReference type="ChEBI" id="CHEBI:15378"/>
        <dbReference type="ChEBI" id="CHEBI:30616"/>
        <dbReference type="ChEBI" id="CHEBI:229467"/>
        <dbReference type="ChEBI" id="CHEBI:456216"/>
        <dbReference type="EC" id="2.7.1.1"/>
    </reaction>
    <physiologicalReaction direction="left-to-right" evidence="9">
        <dbReference type="Rhea" id="RHEA:22741"/>
    </physiologicalReaction>
</comment>
<evidence type="ECO:0000256" key="6">
    <source>
        <dbReference type="ARBA" id="ARBA00022777"/>
    </source>
</evidence>
<organism evidence="15 16">
    <name type="scientific">Aspergillus calidoustus</name>
    <dbReference type="NCBI Taxonomy" id="454130"/>
    <lineage>
        <taxon>Eukaryota</taxon>
        <taxon>Fungi</taxon>
        <taxon>Dikarya</taxon>
        <taxon>Ascomycota</taxon>
        <taxon>Pezizomycotina</taxon>
        <taxon>Eurotiomycetes</taxon>
        <taxon>Eurotiomycetidae</taxon>
        <taxon>Eurotiales</taxon>
        <taxon>Aspergillaceae</taxon>
        <taxon>Aspergillus</taxon>
        <taxon>Aspergillus subgen. Nidulantes</taxon>
    </lineage>
</organism>
<comment type="catalytic activity">
    <reaction evidence="11">
        <text>D-glucose + ATP = D-glucose 6-phosphate + ADP + H(+)</text>
        <dbReference type="Rhea" id="RHEA:17825"/>
        <dbReference type="ChEBI" id="CHEBI:4167"/>
        <dbReference type="ChEBI" id="CHEBI:15378"/>
        <dbReference type="ChEBI" id="CHEBI:30616"/>
        <dbReference type="ChEBI" id="CHEBI:61548"/>
        <dbReference type="ChEBI" id="CHEBI:456216"/>
        <dbReference type="EC" id="2.7.1.1"/>
    </reaction>
    <physiologicalReaction direction="left-to-right" evidence="11">
        <dbReference type="Rhea" id="RHEA:17826"/>
    </physiologicalReaction>
</comment>
<keyword evidence="8 12" id="KW-0324">Glycolysis</keyword>
<evidence type="ECO:0000256" key="8">
    <source>
        <dbReference type="ARBA" id="ARBA00023152"/>
    </source>
</evidence>
<evidence type="ECO:0000256" key="3">
    <source>
        <dbReference type="ARBA" id="ARBA00009225"/>
    </source>
</evidence>
<dbReference type="GO" id="GO:0006013">
    <property type="term" value="P:mannose metabolic process"/>
    <property type="evidence" value="ECO:0007669"/>
    <property type="project" value="TreeGrafter"/>
</dbReference>
<evidence type="ECO:0000256" key="1">
    <source>
        <dbReference type="ARBA" id="ARBA00004888"/>
    </source>
</evidence>
<evidence type="ECO:0000256" key="12">
    <source>
        <dbReference type="RuleBase" id="RU362007"/>
    </source>
</evidence>
<dbReference type="GO" id="GO:0005536">
    <property type="term" value="F:D-glucose binding"/>
    <property type="evidence" value="ECO:0007669"/>
    <property type="project" value="InterPro"/>
</dbReference>
<feature type="domain" description="Hexokinase C-terminal" evidence="14">
    <location>
        <begin position="255"/>
        <end position="499"/>
    </location>
</feature>
<dbReference type="InterPro" id="IPR001312">
    <property type="entry name" value="Hexokinase"/>
</dbReference>
<dbReference type="GO" id="GO:0005524">
    <property type="term" value="F:ATP binding"/>
    <property type="evidence" value="ECO:0007669"/>
    <property type="project" value="UniProtKB-UniRule"/>
</dbReference>
<dbReference type="FunFam" id="3.40.367.20:FF:000004">
    <property type="entry name" value="Phosphotransferase"/>
    <property type="match status" value="1"/>
</dbReference>
<dbReference type="OMA" id="TNIRVCD"/>
<dbReference type="Pfam" id="PF00349">
    <property type="entry name" value="Hexokinase_1"/>
    <property type="match status" value="1"/>
</dbReference>
<dbReference type="Gene3D" id="3.40.367.20">
    <property type="match status" value="1"/>
</dbReference>
<dbReference type="InterPro" id="IPR022673">
    <property type="entry name" value="Hexokinase_C"/>
</dbReference>
<evidence type="ECO:0000256" key="10">
    <source>
        <dbReference type="ARBA" id="ARBA00047905"/>
    </source>
</evidence>
<reference evidence="16" key="1">
    <citation type="journal article" date="2016" name="Genome Announc.">
        <title>Draft genome sequences of fungus Aspergillus calidoustus.</title>
        <authorList>
            <person name="Horn F."/>
            <person name="Linde J."/>
            <person name="Mattern D.J."/>
            <person name="Walther G."/>
            <person name="Guthke R."/>
            <person name="Scherlach K."/>
            <person name="Martin K."/>
            <person name="Brakhage A.A."/>
            <person name="Petzke L."/>
            <person name="Valiante V."/>
        </authorList>
    </citation>
    <scope>NUCLEOTIDE SEQUENCE [LARGE SCALE GENOMIC DNA]</scope>
    <source>
        <strain evidence="16">SF006504</strain>
    </source>
</reference>
<dbReference type="STRING" id="454130.A0A0U5G7L4"/>
<dbReference type="PANTHER" id="PTHR19443">
    <property type="entry name" value="HEXOKINASE"/>
    <property type="match status" value="1"/>
</dbReference>
<dbReference type="GO" id="GO:0005739">
    <property type="term" value="C:mitochondrion"/>
    <property type="evidence" value="ECO:0007669"/>
    <property type="project" value="TreeGrafter"/>
</dbReference>
<dbReference type="PROSITE" id="PS51748">
    <property type="entry name" value="HEXOKINASE_2"/>
    <property type="match status" value="1"/>
</dbReference>
<comment type="pathway">
    <text evidence="2">Carbohydrate metabolism; hexose metabolism.</text>
</comment>
<comment type="similarity">
    <text evidence="3 12">Belongs to the hexokinase family.</text>
</comment>
<dbReference type="GO" id="GO:0008865">
    <property type="term" value="F:fructokinase activity"/>
    <property type="evidence" value="ECO:0007669"/>
    <property type="project" value="TreeGrafter"/>
</dbReference>
<dbReference type="UniPathway" id="UPA00109">
    <property type="reaction ID" value="UER00180"/>
</dbReference>
<sequence length="503" mass="55586">MPRSQVIGQPPLPISQGIVHWNKRRKEMTIINEQAISGPIRSEITKIKQLFAVDTPSLKRITEHFVHQLEEGLTRHDAEIPMNITWVPSFPSGYETGRYITIDMGGTNLRICSVELTDQKGGYRITQDKYILPAALKRGTGDELWELIADKLQAFLTEHDLLPANKEGEGEREEEEGKLPLAFTFSYPVTQDHIRHGVLQRWTKGFDISGVEGEDVVAQFESVLQRRNLPVRIVALVNDTVGTLIASAYKNPDIRVGSIFGTGCNAAYMERCARIPKISSSSGDQMQFDEDSIVAINCEYGAFDNGRRVLPRTKFDEDIDATSARPGQQTYEKMVAAMYLGELLRLILLHLHESVGLFPDAHVSRLRESGTMDAVSLSKMEADGSEAVRMGEAKRILQDAYGIDATDEELRVCCILAEVVCARAARLYACGIAALYKKQGVLECAVGVDGSAFEKYSQFRERAVAALAEILDWPVGEERVKLVSAEDGSGVGAALIAAIILNQ</sequence>
<proteinExistence type="inferred from homology"/>
<feature type="domain" description="Hexokinase N-terminal" evidence="13">
    <location>
        <begin position="44"/>
        <end position="249"/>
    </location>
</feature>
<dbReference type="GO" id="GO:0006096">
    <property type="term" value="P:glycolytic process"/>
    <property type="evidence" value="ECO:0007669"/>
    <property type="project" value="UniProtKB-UniPathway"/>
</dbReference>
<gene>
    <name evidence="15" type="ORF">ASPCAL09731</name>
</gene>
<keyword evidence="6 12" id="KW-0418">Kinase</keyword>
<evidence type="ECO:0000256" key="4">
    <source>
        <dbReference type="ARBA" id="ARBA00022679"/>
    </source>
</evidence>
<dbReference type="GO" id="GO:0004340">
    <property type="term" value="F:glucokinase activity"/>
    <property type="evidence" value="ECO:0007669"/>
    <property type="project" value="TreeGrafter"/>
</dbReference>
<dbReference type="Proteomes" id="UP000054771">
    <property type="component" value="Unassembled WGS sequence"/>
</dbReference>
<dbReference type="Pfam" id="PF03727">
    <property type="entry name" value="Hexokinase_2"/>
    <property type="match status" value="1"/>
</dbReference>
<dbReference type="Gene3D" id="1.10.287.1250">
    <property type="match status" value="1"/>
</dbReference>
<evidence type="ECO:0000259" key="13">
    <source>
        <dbReference type="Pfam" id="PF00349"/>
    </source>
</evidence>
<protein>
    <recommendedName>
        <fullName evidence="12">Phosphotransferase</fullName>
        <ecNumber evidence="12">2.7.1.-</ecNumber>
    </recommendedName>
</protein>
<dbReference type="GO" id="GO:0001678">
    <property type="term" value="P:intracellular glucose homeostasis"/>
    <property type="evidence" value="ECO:0007669"/>
    <property type="project" value="InterPro"/>
</dbReference>
<keyword evidence="5 12" id="KW-0547">Nucleotide-binding</keyword>
<keyword evidence="7 12" id="KW-0067">ATP-binding</keyword>
<dbReference type="InterPro" id="IPR022672">
    <property type="entry name" value="Hexokinase_N"/>
</dbReference>
<dbReference type="OrthoDB" id="419537at2759"/>
<evidence type="ECO:0000256" key="11">
    <source>
        <dbReference type="ARBA" id="ARBA00048160"/>
    </source>
</evidence>
<evidence type="ECO:0000256" key="7">
    <source>
        <dbReference type="ARBA" id="ARBA00022840"/>
    </source>
</evidence>
<dbReference type="PRINTS" id="PR00475">
    <property type="entry name" value="HEXOKINASE"/>
</dbReference>
<name>A0A0U5G7L4_ASPCI</name>
<dbReference type="Gene3D" id="3.30.420.40">
    <property type="match status" value="1"/>
</dbReference>
<dbReference type="PANTHER" id="PTHR19443:SF16">
    <property type="entry name" value="HEXOKINASE TYPE 1-RELATED"/>
    <property type="match status" value="1"/>
</dbReference>
<evidence type="ECO:0000256" key="2">
    <source>
        <dbReference type="ARBA" id="ARBA00005028"/>
    </source>
</evidence>
<comment type="pathway">
    <text evidence="1">Carbohydrate degradation; glycolysis; D-glyceraldehyde 3-phosphate and glycerone phosphate from D-glucose: step 1/4.</text>
</comment>
<evidence type="ECO:0000313" key="15">
    <source>
        <dbReference type="EMBL" id="CEL06558.1"/>
    </source>
</evidence>
<dbReference type="FunFam" id="3.30.420.40:FF:000805">
    <property type="entry name" value="Hexokinase-2"/>
    <property type="match status" value="1"/>
</dbReference>
<dbReference type="GO" id="GO:0006006">
    <property type="term" value="P:glucose metabolic process"/>
    <property type="evidence" value="ECO:0007669"/>
    <property type="project" value="UniProtKB-ARBA"/>
</dbReference>
<dbReference type="GO" id="GO:0019158">
    <property type="term" value="F:mannokinase activity"/>
    <property type="evidence" value="ECO:0007669"/>
    <property type="project" value="TreeGrafter"/>
</dbReference>
<evidence type="ECO:0000313" key="16">
    <source>
        <dbReference type="Proteomes" id="UP000054771"/>
    </source>
</evidence>